<dbReference type="PROSITE" id="PS50920">
    <property type="entry name" value="SOLCAR"/>
    <property type="match status" value="3"/>
</dbReference>
<dbReference type="RefSeq" id="XP_040725664.1">
    <property type="nucleotide sequence ID" value="XM_040867692.1"/>
</dbReference>
<evidence type="ECO:0000256" key="9">
    <source>
        <dbReference type="RuleBase" id="RU000488"/>
    </source>
</evidence>
<comment type="similarity">
    <text evidence="2 9">Belongs to the mitochondrial carrier (TC 2.A.29) family.</text>
</comment>
<sequence length="276" mass="28880">MLEPAIPLISGAFAGLAVDLSLFPLDTLKTRLQAKGGFFANGGWRGVYKGMGSIAAGSAPSAALFFLTYEACKKHVPLQNDVALAVVAGSAGETLACLVRTPTEVVKQRTQTSKTPMSSLQTLRAVLQANGVAGLYRGFGGTLAREIPFVCIQFPLWEALKRWAVSERGGSQPHPTLAERPQANAAEAAICGAMAGGVAAALTTPMDVVKTRLMLSDSADGWFRTLQTVVKEEGLLALSKGIVPRIGWISTGGFIFLGGYSAAKDTLEALAGVVKK</sequence>
<evidence type="ECO:0000256" key="4">
    <source>
        <dbReference type="ARBA" id="ARBA00022692"/>
    </source>
</evidence>
<dbReference type="Pfam" id="PF00153">
    <property type="entry name" value="Mito_carr"/>
    <property type="match status" value="3"/>
</dbReference>
<reference evidence="10 11" key="1">
    <citation type="submission" date="2016-07" db="EMBL/GenBank/DDBJ databases">
        <title>Pervasive Adenine N6-methylation of Active Genes in Fungi.</title>
        <authorList>
            <consortium name="DOE Joint Genome Institute"/>
            <person name="Mondo S.J."/>
            <person name="Dannebaum R.O."/>
            <person name="Kuo R.C."/>
            <person name="Labutti K."/>
            <person name="Haridas S."/>
            <person name="Kuo A."/>
            <person name="Salamov A."/>
            <person name="Ahrendt S.R."/>
            <person name="Lipzen A."/>
            <person name="Sullivan W."/>
            <person name="Andreopoulos W.B."/>
            <person name="Clum A."/>
            <person name="Lindquist E."/>
            <person name="Daum C."/>
            <person name="Ramamoorthy G.K."/>
            <person name="Gryganskyi A."/>
            <person name="Culley D."/>
            <person name="Magnuson J.K."/>
            <person name="James T.Y."/>
            <person name="O'Malley M.A."/>
            <person name="Stajich J.E."/>
            <person name="Spatafora J.W."/>
            <person name="Visel A."/>
            <person name="Grigoriev I.V."/>
        </authorList>
    </citation>
    <scope>NUCLEOTIDE SEQUENCE [LARGE SCALE GENOMIC DNA]</scope>
    <source>
        <strain evidence="10 11">12-1054</strain>
    </source>
</reference>
<name>A0A1Y2FGN6_PROLT</name>
<comment type="subcellular location">
    <subcellularLocation>
        <location evidence="1">Membrane</location>
        <topology evidence="1">Multi-pass membrane protein</topology>
    </subcellularLocation>
</comment>
<comment type="caution">
    <text evidence="10">The sequence shown here is derived from an EMBL/GenBank/DDBJ whole genome shotgun (WGS) entry which is preliminary data.</text>
</comment>
<dbReference type="OrthoDB" id="276989at2759"/>
<evidence type="ECO:0000313" key="11">
    <source>
        <dbReference type="Proteomes" id="UP000193685"/>
    </source>
</evidence>
<evidence type="ECO:0000256" key="5">
    <source>
        <dbReference type="ARBA" id="ARBA00022737"/>
    </source>
</evidence>
<evidence type="ECO:0000256" key="1">
    <source>
        <dbReference type="ARBA" id="ARBA00004141"/>
    </source>
</evidence>
<feature type="repeat" description="Solcar" evidence="8">
    <location>
        <begin position="183"/>
        <end position="266"/>
    </location>
</feature>
<organism evidence="10 11">
    <name type="scientific">Protomyces lactucae-debilis</name>
    <dbReference type="NCBI Taxonomy" id="2754530"/>
    <lineage>
        <taxon>Eukaryota</taxon>
        <taxon>Fungi</taxon>
        <taxon>Dikarya</taxon>
        <taxon>Ascomycota</taxon>
        <taxon>Taphrinomycotina</taxon>
        <taxon>Taphrinomycetes</taxon>
        <taxon>Taphrinales</taxon>
        <taxon>Protomycetaceae</taxon>
        <taxon>Protomyces</taxon>
    </lineage>
</organism>
<dbReference type="Gene3D" id="1.50.40.10">
    <property type="entry name" value="Mitochondrial carrier domain"/>
    <property type="match status" value="1"/>
</dbReference>
<keyword evidence="4 8" id="KW-0812">Transmembrane</keyword>
<dbReference type="InterPro" id="IPR018108">
    <property type="entry name" value="MCP_transmembrane"/>
</dbReference>
<keyword evidence="3 9" id="KW-0813">Transport</keyword>
<dbReference type="InterPro" id="IPR023395">
    <property type="entry name" value="MCP_dom_sf"/>
</dbReference>
<feature type="repeat" description="Solcar" evidence="8">
    <location>
        <begin position="2"/>
        <end position="75"/>
    </location>
</feature>
<keyword evidence="6" id="KW-1133">Transmembrane helix</keyword>
<keyword evidence="7 8" id="KW-0472">Membrane</keyword>
<dbReference type="OMA" id="IGPRTMW"/>
<dbReference type="SUPFAM" id="SSF103506">
    <property type="entry name" value="Mitochondrial carrier"/>
    <property type="match status" value="1"/>
</dbReference>
<keyword evidence="5" id="KW-0677">Repeat</keyword>
<evidence type="ECO:0000256" key="7">
    <source>
        <dbReference type="ARBA" id="ARBA00023136"/>
    </source>
</evidence>
<accession>A0A1Y2FGN6</accession>
<dbReference type="Proteomes" id="UP000193685">
    <property type="component" value="Unassembled WGS sequence"/>
</dbReference>
<dbReference type="GO" id="GO:0016020">
    <property type="term" value="C:membrane"/>
    <property type="evidence" value="ECO:0007669"/>
    <property type="project" value="UniProtKB-SubCell"/>
</dbReference>
<dbReference type="PANTHER" id="PTHR45667">
    <property type="entry name" value="S-ADENOSYLMETHIONINE MITOCHONDRIAL CARRIER PROTEIN"/>
    <property type="match status" value="1"/>
</dbReference>
<protein>
    <submittedName>
        <fullName evidence="10">Mitochondrial carrier domain-containing protein</fullName>
    </submittedName>
</protein>
<dbReference type="EMBL" id="MCFI01000008">
    <property type="protein sequence ID" value="ORY83083.1"/>
    <property type="molecule type" value="Genomic_DNA"/>
</dbReference>
<keyword evidence="11" id="KW-1185">Reference proteome</keyword>
<dbReference type="STRING" id="56484.A0A1Y2FGN6"/>
<evidence type="ECO:0000256" key="8">
    <source>
        <dbReference type="PROSITE-ProRule" id="PRU00282"/>
    </source>
</evidence>
<feature type="repeat" description="Solcar" evidence="8">
    <location>
        <begin position="80"/>
        <end position="163"/>
    </location>
</feature>
<dbReference type="GeneID" id="63784291"/>
<evidence type="ECO:0000256" key="2">
    <source>
        <dbReference type="ARBA" id="ARBA00006375"/>
    </source>
</evidence>
<evidence type="ECO:0000313" key="10">
    <source>
        <dbReference type="EMBL" id="ORY83083.1"/>
    </source>
</evidence>
<evidence type="ECO:0000256" key="3">
    <source>
        <dbReference type="ARBA" id="ARBA00022448"/>
    </source>
</evidence>
<proteinExistence type="inferred from homology"/>
<dbReference type="AlphaFoldDB" id="A0A1Y2FGN6"/>
<evidence type="ECO:0000256" key="6">
    <source>
        <dbReference type="ARBA" id="ARBA00022989"/>
    </source>
</evidence>
<gene>
    <name evidence="10" type="ORF">BCR37DRAFT_346489</name>
</gene>